<evidence type="ECO:0000256" key="8">
    <source>
        <dbReference type="SAM" id="MobiDB-lite"/>
    </source>
</evidence>
<evidence type="ECO:0000256" key="6">
    <source>
        <dbReference type="ARBA" id="ARBA00022801"/>
    </source>
</evidence>
<evidence type="ECO:0000256" key="7">
    <source>
        <dbReference type="ARBA" id="ARBA00023242"/>
    </source>
</evidence>
<dbReference type="GO" id="GO:0046872">
    <property type="term" value="F:metal ion binding"/>
    <property type="evidence" value="ECO:0007669"/>
    <property type="project" value="UniProtKB-KW"/>
</dbReference>
<dbReference type="GO" id="GO:0005634">
    <property type="term" value="C:nucleus"/>
    <property type="evidence" value="ECO:0007669"/>
    <property type="project" value="UniProtKB-SubCell"/>
</dbReference>
<proteinExistence type="inferred from homology"/>
<dbReference type="VEuPathDB" id="VectorBase:RSAN_029349"/>
<reference evidence="10" key="2">
    <citation type="submission" date="2021-09" db="EMBL/GenBank/DDBJ databases">
        <authorList>
            <person name="Jia N."/>
            <person name="Wang J."/>
            <person name="Shi W."/>
            <person name="Du L."/>
            <person name="Sun Y."/>
            <person name="Zhan W."/>
            <person name="Jiang J."/>
            <person name="Wang Q."/>
            <person name="Zhang B."/>
            <person name="Ji P."/>
            <person name="Sakyi L.B."/>
            <person name="Cui X."/>
            <person name="Yuan T."/>
            <person name="Jiang B."/>
            <person name="Yang W."/>
            <person name="Lam T.T.-Y."/>
            <person name="Chang Q."/>
            <person name="Ding S."/>
            <person name="Wang X."/>
            <person name="Zhu J."/>
            <person name="Ruan X."/>
            <person name="Zhao L."/>
            <person name="Wei J."/>
            <person name="Que T."/>
            <person name="Du C."/>
            <person name="Cheng J."/>
            <person name="Dai P."/>
            <person name="Han X."/>
            <person name="Huang E."/>
            <person name="Gao Y."/>
            <person name="Liu J."/>
            <person name="Shao H."/>
            <person name="Ye R."/>
            <person name="Li L."/>
            <person name="Wei W."/>
            <person name="Wang X."/>
            <person name="Wang C."/>
            <person name="Huo Q."/>
            <person name="Li W."/>
            <person name="Guo W."/>
            <person name="Chen H."/>
            <person name="Chen S."/>
            <person name="Zhou L."/>
            <person name="Zhou L."/>
            <person name="Ni X."/>
            <person name="Tian J."/>
            <person name="Zhou Y."/>
            <person name="Sheng Y."/>
            <person name="Liu T."/>
            <person name="Pan Y."/>
            <person name="Xia L."/>
            <person name="Li J."/>
            <person name="Zhao F."/>
            <person name="Cao W."/>
        </authorList>
    </citation>
    <scope>NUCLEOTIDE SEQUENCE</scope>
    <source>
        <strain evidence="10">Rsan-2018</strain>
        <tissue evidence="10">Larvae</tissue>
    </source>
</reference>
<keyword evidence="11" id="KW-1185">Reference proteome</keyword>
<evidence type="ECO:0000256" key="5">
    <source>
        <dbReference type="ARBA" id="ARBA00022723"/>
    </source>
</evidence>
<evidence type="ECO:0000256" key="4">
    <source>
        <dbReference type="ARBA" id="ARBA00022722"/>
    </source>
</evidence>
<keyword evidence="5" id="KW-0479">Metal-binding</keyword>
<dbReference type="InterPro" id="IPR027806">
    <property type="entry name" value="HARBI1_dom"/>
</dbReference>
<evidence type="ECO:0000256" key="1">
    <source>
        <dbReference type="ARBA" id="ARBA00001968"/>
    </source>
</evidence>
<comment type="subcellular location">
    <subcellularLocation>
        <location evidence="2">Nucleus</location>
    </subcellularLocation>
</comment>
<dbReference type="GO" id="GO:0004518">
    <property type="term" value="F:nuclease activity"/>
    <property type="evidence" value="ECO:0007669"/>
    <property type="project" value="UniProtKB-KW"/>
</dbReference>
<comment type="cofactor">
    <cofactor evidence="1">
        <name>a divalent metal cation</name>
        <dbReference type="ChEBI" id="CHEBI:60240"/>
    </cofactor>
</comment>
<dbReference type="GO" id="GO:0016787">
    <property type="term" value="F:hydrolase activity"/>
    <property type="evidence" value="ECO:0007669"/>
    <property type="project" value="UniProtKB-KW"/>
</dbReference>
<feature type="region of interest" description="Disordered" evidence="8">
    <location>
        <begin position="154"/>
        <end position="184"/>
    </location>
</feature>
<protein>
    <recommendedName>
        <fullName evidence="9">DDE Tnp4 domain-containing protein</fullName>
    </recommendedName>
</protein>
<dbReference type="PANTHER" id="PTHR22930:SF289">
    <property type="entry name" value="DDE TNP4 DOMAIN-CONTAINING PROTEIN-RELATED"/>
    <property type="match status" value="1"/>
</dbReference>
<accession>A0A9D4PS85</accession>
<evidence type="ECO:0000313" key="11">
    <source>
        <dbReference type="Proteomes" id="UP000821837"/>
    </source>
</evidence>
<comment type="similarity">
    <text evidence="3">Belongs to the HARBI1 family.</text>
</comment>
<keyword evidence="7" id="KW-0539">Nucleus</keyword>
<dbReference type="PANTHER" id="PTHR22930">
    <property type="match status" value="1"/>
</dbReference>
<name>A0A9D4PS85_RHISA</name>
<dbReference type="Pfam" id="PF13359">
    <property type="entry name" value="DDE_Tnp_4"/>
    <property type="match status" value="1"/>
</dbReference>
<evidence type="ECO:0000256" key="2">
    <source>
        <dbReference type="ARBA" id="ARBA00004123"/>
    </source>
</evidence>
<evidence type="ECO:0000259" key="9">
    <source>
        <dbReference type="Pfam" id="PF13359"/>
    </source>
</evidence>
<dbReference type="EMBL" id="JABSTV010001251">
    <property type="protein sequence ID" value="KAH7952053.1"/>
    <property type="molecule type" value="Genomic_DNA"/>
</dbReference>
<gene>
    <name evidence="10" type="ORF">HPB52_017561</name>
</gene>
<dbReference type="Proteomes" id="UP000821837">
    <property type="component" value="Chromosome 5"/>
</dbReference>
<keyword evidence="6" id="KW-0378">Hydrolase</keyword>
<feature type="domain" description="DDE Tnp4" evidence="9">
    <location>
        <begin position="11"/>
        <end position="145"/>
    </location>
</feature>
<dbReference type="AlphaFoldDB" id="A0A9D4PS85"/>
<sequence>MARFPGVSGCIDCTHVPMKNPGGEDAEVFRNRKGYFSINVQGLSFNFFIWWPGSAQDSRIFDNSSANVQYERGTVPGILLGDKGYPCRSYLMTTVRDTGTKDSPKHSVERAFGVWKRRFPCLDMTLQIKTSSVPIIITACAPLHNFGHLLREPVPPPPQSQVIHDSSSPATISSAPPPPAAMPLVPDTAGGFRMRERIVAQYFT</sequence>
<comment type="caution">
    <text evidence="10">The sequence shown here is derived from an EMBL/GenBank/DDBJ whole genome shotgun (WGS) entry which is preliminary data.</text>
</comment>
<reference evidence="10" key="1">
    <citation type="journal article" date="2020" name="Cell">
        <title>Large-Scale Comparative Analyses of Tick Genomes Elucidate Their Genetic Diversity and Vector Capacities.</title>
        <authorList>
            <consortium name="Tick Genome and Microbiome Consortium (TIGMIC)"/>
            <person name="Jia N."/>
            <person name="Wang J."/>
            <person name="Shi W."/>
            <person name="Du L."/>
            <person name="Sun Y."/>
            <person name="Zhan W."/>
            <person name="Jiang J.F."/>
            <person name="Wang Q."/>
            <person name="Zhang B."/>
            <person name="Ji P."/>
            <person name="Bell-Sakyi L."/>
            <person name="Cui X.M."/>
            <person name="Yuan T.T."/>
            <person name="Jiang B.G."/>
            <person name="Yang W.F."/>
            <person name="Lam T.T."/>
            <person name="Chang Q.C."/>
            <person name="Ding S.J."/>
            <person name="Wang X.J."/>
            <person name="Zhu J.G."/>
            <person name="Ruan X.D."/>
            <person name="Zhao L."/>
            <person name="Wei J.T."/>
            <person name="Ye R.Z."/>
            <person name="Que T.C."/>
            <person name="Du C.H."/>
            <person name="Zhou Y.H."/>
            <person name="Cheng J.X."/>
            <person name="Dai P.F."/>
            <person name="Guo W.B."/>
            <person name="Han X.H."/>
            <person name="Huang E.J."/>
            <person name="Li L.F."/>
            <person name="Wei W."/>
            <person name="Gao Y.C."/>
            <person name="Liu J.Z."/>
            <person name="Shao H.Z."/>
            <person name="Wang X."/>
            <person name="Wang C.C."/>
            <person name="Yang T.C."/>
            <person name="Huo Q.B."/>
            <person name="Li W."/>
            <person name="Chen H.Y."/>
            <person name="Chen S.E."/>
            <person name="Zhou L.G."/>
            <person name="Ni X.B."/>
            <person name="Tian J.H."/>
            <person name="Sheng Y."/>
            <person name="Liu T."/>
            <person name="Pan Y.S."/>
            <person name="Xia L.Y."/>
            <person name="Li J."/>
            <person name="Zhao F."/>
            <person name="Cao W.C."/>
        </authorList>
    </citation>
    <scope>NUCLEOTIDE SEQUENCE</scope>
    <source>
        <strain evidence="10">Rsan-2018</strain>
    </source>
</reference>
<organism evidence="10 11">
    <name type="scientific">Rhipicephalus sanguineus</name>
    <name type="common">Brown dog tick</name>
    <name type="synonym">Ixodes sanguineus</name>
    <dbReference type="NCBI Taxonomy" id="34632"/>
    <lineage>
        <taxon>Eukaryota</taxon>
        <taxon>Metazoa</taxon>
        <taxon>Ecdysozoa</taxon>
        <taxon>Arthropoda</taxon>
        <taxon>Chelicerata</taxon>
        <taxon>Arachnida</taxon>
        <taxon>Acari</taxon>
        <taxon>Parasitiformes</taxon>
        <taxon>Ixodida</taxon>
        <taxon>Ixodoidea</taxon>
        <taxon>Ixodidae</taxon>
        <taxon>Rhipicephalinae</taxon>
        <taxon>Rhipicephalus</taxon>
        <taxon>Rhipicephalus</taxon>
    </lineage>
</organism>
<evidence type="ECO:0000313" key="10">
    <source>
        <dbReference type="EMBL" id="KAH7952053.1"/>
    </source>
</evidence>
<evidence type="ECO:0000256" key="3">
    <source>
        <dbReference type="ARBA" id="ARBA00006958"/>
    </source>
</evidence>
<keyword evidence="4" id="KW-0540">Nuclease</keyword>
<dbReference type="InterPro" id="IPR045249">
    <property type="entry name" value="HARBI1-like"/>
</dbReference>